<evidence type="ECO:0000313" key="3">
    <source>
        <dbReference type="EMBL" id="ASS76995.1"/>
    </source>
</evidence>
<dbReference type="Pfam" id="PF04977">
    <property type="entry name" value="DivIC"/>
    <property type="match status" value="1"/>
</dbReference>
<feature type="transmembrane region" description="Helical" evidence="2">
    <location>
        <begin position="39"/>
        <end position="56"/>
    </location>
</feature>
<dbReference type="OrthoDB" id="2382043at2"/>
<dbReference type="KEGG" id="tab:CIG75_20215"/>
<feature type="region of interest" description="Disordered" evidence="1">
    <location>
        <begin position="1"/>
        <end position="31"/>
    </location>
</feature>
<keyword evidence="2" id="KW-1133">Transmembrane helix</keyword>
<evidence type="ECO:0000313" key="4">
    <source>
        <dbReference type="Proteomes" id="UP000214688"/>
    </source>
</evidence>
<accession>A0A223D616</accession>
<reference evidence="3 4" key="1">
    <citation type="journal article" date="2015" name="Int. J. Syst. Evol. Microbiol.">
        <title>Tumebacillus algifaecis sp. nov., isolated from decomposing algal scum.</title>
        <authorList>
            <person name="Wu Y.F."/>
            <person name="Zhang B."/>
            <person name="Xing P."/>
            <person name="Wu Q.L."/>
            <person name="Liu S.J."/>
        </authorList>
    </citation>
    <scope>NUCLEOTIDE SEQUENCE [LARGE SCALE GENOMIC DNA]</scope>
    <source>
        <strain evidence="3 4">THMBR28</strain>
    </source>
</reference>
<sequence>MNKPARSNVLPLPQEPEKKNSPTRNMAPKKTRKRWKVRNLLLLGFLTWAGYVFFFVQSPDFDRLKQDQQQLSTEILQIKETNQELLTKIDQLNDPNYIAELARKKYLMVKDGETLFVQPKQ</sequence>
<evidence type="ECO:0008006" key="5">
    <source>
        <dbReference type="Google" id="ProtNLM"/>
    </source>
</evidence>
<dbReference type="InterPro" id="IPR007060">
    <property type="entry name" value="FtsL/DivIC"/>
</dbReference>
<dbReference type="InterPro" id="IPR039076">
    <property type="entry name" value="DivIC"/>
</dbReference>
<name>A0A223D616_9BACL</name>
<organism evidence="3 4">
    <name type="scientific">Tumebacillus algifaecis</name>
    <dbReference type="NCBI Taxonomy" id="1214604"/>
    <lineage>
        <taxon>Bacteria</taxon>
        <taxon>Bacillati</taxon>
        <taxon>Bacillota</taxon>
        <taxon>Bacilli</taxon>
        <taxon>Bacillales</taxon>
        <taxon>Alicyclobacillaceae</taxon>
        <taxon>Tumebacillus</taxon>
    </lineage>
</organism>
<dbReference type="EMBL" id="CP022657">
    <property type="protein sequence ID" value="ASS76995.1"/>
    <property type="molecule type" value="Genomic_DNA"/>
</dbReference>
<keyword evidence="2" id="KW-0812">Transmembrane</keyword>
<dbReference type="AlphaFoldDB" id="A0A223D616"/>
<dbReference type="GO" id="GO:0051301">
    <property type="term" value="P:cell division"/>
    <property type="evidence" value="ECO:0007669"/>
    <property type="project" value="InterPro"/>
</dbReference>
<dbReference type="Proteomes" id="UP000214688">
    <property type="component" value="Chromosome"/>
</dbReference>
<proteinExistence type="predicted"/>
<evidence type="ECO:0000256" key="2">
    <source>
        <dbReference type="SAM" id="Phobius"/>
    </source>
</evidence>
<dbReference type="PANTHER" id="PTHR40027:SF1">
    <property type="entry name" value="CELL DIVISION PROTEIN DIVIC"/>
    <property type="match status" value="1"/>
</dbReference>
<keyword evidence="4" id="KW-1185">Reference proteome</keyword>
<evidence type="ECO:0000256" key="1">
    <source>
        <dbReference type="SAM" id="MobiDB-lite"/>
    </source>
</evidence>
<keyword evidence="2" id="KW-0472">Membrane</keyword>
<gene>
    <name evidence="3" type="ORF">CIG75_20215</name>
</gene>
<protein>
    <recommendedName>
        <fullName evidence="5">Septum formation initiator</fullName>
    </recommendedName>
</protein>
<dbReference type="RefSeq" id="WP_094238219.1">
    <property type="nucleotide sequence ID" value="NZ_CP022657.1"/>
</dbReference>
<dbReference type="PANTHER" id="PTHR40027">
    <property type="entry name" value="CELL DIVISION PROTEIN DIVIC"/>
    <property type="match status" value="1"/>
</dbReference>